<accession>A0A6G1MMS5</accession>
<sequence>MCRGHHQKPPGDASYHQYHIREQLARVRPDVKPGHRSNTKLLSFAPFARPSQKQSTGLQSLHTEILAQIFSYLLCSSGGILIGGFITAGHDQGPHSTWFEFDNPVTQNRLGVSSGLFLTSRRISDIALDVLYSLNEFSINVKEPMLTRSWLLSIGARNRNRLTRLQFYGIIRTNEHELLKIGSTLQMMRKLNRIHYRPGSHSNPKVATHAAEFDISADEIPYYSRTIMSTYSTKGLPATLRITSNEPYPSLSIREQYQQKSPLLSLPEPILHKIISFCYTDDRIELFSPFNLSQEPRKANFIDEYGKPHLSQSSYFAILLVCKSVSQIMRKVIYSSTEFSLRHHAFVVFSDVIRTEDFNRVTRLELVVGQPETERLLYNIQCLKSILSRLLQPSSKIKSLEIKMQRLCVPYLSVFRDSLAKLKGKCQVRLEESPAKEVHRPGVTFNSIGWMLDADVDPNTTWAWGHWSKKWKNLPAVENDVAIERIWKKTKKGGFYVGMAITFFSDMTRNSLADDIMTAEEDPPAYTPPGNDTCEANSSKTKPLPPANDQPAAFKADKPDPVEKSVDKKPKVLTINRNDPPQPGSIYIINESTNSKVLTNEG</sequence>
<dbReference type="EMBL" id="WIWT01000078">
    <property type="protein sequence ID" value="KAF3203528.1"/>
    <property type="molecule type" value="Genomic_DNA"/>
</dbReference>
<evidence type="ECO:0000313" key="2">
    <source>
        <dbReference type="EMBL" id="KAF3203528.1"/>
    </source>
</evidence>
<reference evidence="3 4" key="1">
    <citation type="submission" date="2019-06" db="EMBL/GenBank/DDBJ databases">
        <authorList>
            <person name="Palmer J.M."/>
        </authorList>
    </citation>
    <scope>NUCLEOTIDE SEQUENCE [LARGE SCALE GENOMIC DNA]</scope>
    <source>
        <strain evidence="3 4">TWF191</strain>
        <strain evidence="2">TWF679</strain>
    </source>
</reference>
<dbReference type="PANTHER" id="PTHR42085">
    <property type="entry name" value="F-BOX DOMAIN-CONTAINING PROTEIN"/>
    <property type="match status" value="1"/>
</dbReference>
<name>A0A6G1MMS5_ORBOL</name>
<dbReference type="Proteomes" id="UP000614610">
    <property type="component" value="Unassembled WGS sequence"/>
</dbReference>
<protein>
    <submittedName>
        <fullName evidence="3">Uncharacterized protein</fullName>
    </submittedName>
</protein>
<feature type="compositionally biased region" description="Polar residues" evidence="1">
    <location>
        <begin position="590"/>
        <end position="602"/>
    </location>
</feature>
<feature type="compositionally biased region" description="Basic and acidic residues" evidence="1">
    <location>
        <begin position="555"/>
        <end position="570"/>
    </location>
</feature>
<proteinExistence type="predicted"/>
<dbReference type="Proteomes" id="UP000483672">
    <property type="component" value="Unassembled WGS sequence"/>
</dbReference>
<organism evidence="3 4">
    <name type="scientific">Orbilia oligospora</name>
    <name type="common">Nematode-trapping fungus</name>
    <name type="synonym">Arthrobotrys oligospora</name>
    <dbReference type="NCBI Taxonomy" id="2813651"/>
    <lineage>
        <taxon>Eukaryota</taxon>
        <taxon>Fungi</taxon>
        <taxon>Dikarya</taxon>
        <taxon>Ascomycota</taxon>
        <taxon>Pezizomycotina</taxon>
        <taxon>Orbiliomycetes</taxon>
        <taxon>Orbiliales</taxon>
        <taxon>Orbiliaceae</taxon>
        <taxon>Orbilia</taxon>
    </lineage>
</organism>
<dbReference type="OrthoDB" id="5327469at2759"/>
<evidence type="ECO:0000313" key="3">
    <source>
        <dbReference type="EMBL" id="KAF3209377.1"/>
    </source>
</evidence>
<dbReference type="EMBL" id="WIPF01000101">
    <property type="protein sequence ID" value="KAF3209377.1"/>
    <property type="molecule type" value="Genomic_DNA"/>
</dbReference>
<dbReference type="AlphaFoldDB" id="A0A6G1MMS5"/>
<dbReference type="InterPro" id="IPR038883">
    <property type="entry name" value="AN11006-like"/>
</dbReference>
<dbReference type="PANTHER" id="PTHR42085:SF8">
    <property type="entry name" value="F-BOX DOMAIN-CONTAINING PROTEIN"/>
    <property type="match status" value="1"/>
</dbReference>
<evidence type="ECO:0000313" key="4">
    <source>
        <dbReference type="Proteomes" id="UP000483672"/>
    </source>
</evidence>
<feature type="region of interest" description="Disordered" evidence="1">
    <location>
        <begin position="519"/>
        <end position="602"/>
    </location>
</feature>
<comment type="caution">
    <text evidence="3">The sequence shown here is derived from an EMBL/GenBank/DDBJ whole genome shotgun (WGS) entry which is preliminary data.</text>
</comment>
<evidence type="ECO:0000256" key="1">
    <source>
        <dbReference type="SAM" id="MobiDB-lite"/>
    </source>
</evidence>
<gene>
    <name evidence="3" type="ORF">TWF191_000434</name>
    <name evidence="2" type="ORF">TWF679_010228</name>
</gene>